<keyword evidence="10" id="KW-1185">Reference proteome</keyword>
<dbReference type="PROSITE" id="PS50850">
    <property type="entry name" value="MFS"/>
    <property type="match status" value="1"/>
</dbReference>
<keyword evidence="4 7" id="KW-0812">Transmembrane</keyword>
<feature type="transmembrane region" description="Helical" evidence="7">
    <location>
        <begin position="492"/>
        <end position="514"/>
    </location>
</feature>
<keyword evidence="3" id="KW-1003">Cell membrane</keyword>
<feature type="transmembrane region" description="Helical" evidence="7">
    <location>
        <begin position="12"/>
        <end position="34"/>
    </location>
</feature>
<dbReference type="Proteomes" id="UP000530514">
    <property type="component" value="Unassembled WGS sequence"/>
</dbReference>
<sequence length="538" mass="58885">MEHLSSKQKMTIMVAIVASLLFAALNQTIVGNIMPRIIAELKGMEYFQWVFTIYMLTSSITVILVGRLSDNYGRKPFILIGLGIFVIGSLLCGTSSTILELILFRGLQGFGGGMVMSTAFSAVGDLFSPRERGRWQGIMSGSFGLASILGPALGGYIVDHLAWHWCFWIFLPFGIIAFVLIWFLFPSVPRKGPVSIDYLGSLFLMITMIPLLLAFSWAGTRYAWTSPVILGLFAGSAAFLILFLLIERSAQNPVLPLSLFRTSIFSLSNAALFLIGFAMFGSIMYTPFFIQGVLGLSATHSSFLMMPMTLGMVLASTGSGQIVTRTGRYKWIALTGLVIMAFGVFSMTTLTENADNWQIAWRMLLIGIGLGSSFPIFNLTIQNAVDYRFLGVATSASQLFRQMGGTVGVSIMGTVMNTAIQSRMGTLMANIRHHLPAAARTPQMLKKIASLGNPQLLMDQAQLIQIRSRLPGSLIPVFDTIVSFSRGALTIAIHHVFFIAGLILLMAILIALLVREIPLRTSNAQAVEEDPDWQRKTA</sequence>
<dbReference type="SUPFAM" id="SSF103473">
    <property type="entry name" value="MFS general substrate transporter"/>
    <property type="match status" value="1"/>
</dbReference>
<dbReference type="NCBIfam" id="TIGR00711">
    <property type="entry name" value="efflux_EmrB"/>
    <property type="match status" value="1"/>
</dbReference>
<name>A0A7W1X7J4_9BACL</name>
<feature type="transmembrane region" description="Helical" evidence="7">
    <location>
        <begin position="359"/>
        <end position="379"/>
    </location>
</feature>
<evidence type="ECO:0000256" key="5">
    <source>
        <dbReference type="ARBA" id="ARBA00022989"/>
    </source>
</evidence>
<dbReference type="GO" id="GO:0022857">
    <property type="term" value="F:transmembrane transporter activity"/>
    <property type="evidence" value="ECO:0007669"/>
    <property type="project" value="InterPro"/>
</dbReference>
<dbReference type="FunFam" id="1.20.1720.10:FF:000004">
    <property type="entry name" value="EmrB/QacA family drug resistance transporter"/>
    <property type="match status" value="1"/>
</dbReference>
<feature type="transmembrane region" description="Helical" evidence="7">
    <location>
        <begin position="329"/>
        <end position="347"/>
    </location>
</feature>
<dbReference type="InterPro" id="IPR004638">
    <property type="entry name" value="EmrB-like"/>
</dbReference>
<dbReference type="PANTHER" id="PTHR23501">
    <property type="entry name" value="MAJOR FACILITATOR SUPERFAMILY"/>
    <property type="match status" value="1"/>
</dbReference>
<dbReference type="InterPro" id="IPR020846">
    <property type="entry name" value="MFS_dom"/>
</dbReference>
<dbReference type="InterPro" id="IPR005829">
    <property type="entry name" value="Sugar_transporter_CS"/>
</dbReference>
<dbReference type="CDD" id="cd17502">
    <property type="entry name" value="MFS_Azr1_MDR_like"/>
    <property type="match status" value="1"/>
</dbReference>
<feature type="transmembrane region" description="Helical" evidence="7">
    <location>
        <begin position="197"/>
        <end position="218"/>
    </location>
</feature>
<dbReference type="RefSeq" id="WP_052154220.1">
    <property type="nucleotide sequence ID" value="NZ_JACEIP010000002.1"/>
</dbReference>
<evidence type="ECO:0000256" key="7">
    <source>
        <dbReference type="SAM" id="Phobius"/>
    </source>
</evidence>
<evidence type="ECO:0000256" key="2">
    <source>
        <dbReference type="ARBA" id="ARBA00022448"/>
    </source>
</evidence>
<dbReference type="InterPro" id="IPR036259">
    <property type="entry name" value="MFS_trans_sf"/>
</dbReference>
<accession>A0A7W1X7J4</accession>
<dbReference type="PANTHER" id="PTHR23501:SF197">
    <property type="entry name" value="COMD"/>
    <property type="match status" value="1"/>
</dbReference>
<proteinExistence type="predicted"/>
<feature type="transmembrane region" description="Helical" evidence="7">
    <location>
        <begin position="110"/>
        <end position="128"/>
    </location>
</feature>
<feature type="transmembrane region" description="Helical" evidence="7">
    <location>
        <begin position="296"/>
        <end position="317"/>
    </location>
</feature>
<evidence type="ECO:0000256" key="4">
    <source>
        <dbReference type="ARBA" id="ARBA00022692"/>
    </source>
</evidence>
<gene>
    <name evidence="9" type="ORF">H1164_01335</name>
</gene>
<keyword evidence="5 7" id="KW-1133">Transmembrane helix</keyword>
<feature type="transmembrane region" description="Helical" evidence="7">
    <location>
        <begin position="77"/>
        <end position="104"/>
    </location>
</feature>
<feature type="transmembrane region" description="Helical" evidence="7">
    <location>
        <begin position="224"/>
        <end position="246"/>
    </location>
</feature>
<dbReference type="Gene3D" id="1.20.1250.20">
    <property type="entry name" value="MFS general substrate transporter like domains"/>
    <property type="match status" value="2"/>
</dbReference>
<dbReference type="EMBL" id="JACEIP010000002">
    <property type="protein sequence ID" value="MBA4541551.1"/>
    <property type="molecule type" value="Genomic_DNA"/>
</dbReference>
<evidence type="ECO:0000256" key="1">
    <source>
        <dbReference type="ARBA" id="ARBA00004651"/>
    </source>
</evidence>
<organism evidence="9 10">
    <name type="scientific">Thermoactinomyces daqus</name>
    <dbReference type="NCBI Taxonomy" id="1329516"/>
    <lineage>
        <taxon>Bacteria</taxon>
        <taxon>Bacillati</taxon>
        <taxon>Bacillota</taxon>
        <taxon>Bacilli</taxon>
        <taxon>Bacillales</taxon>
        <taxon>Thermoactinomycetaceae</taxon>
        <taxon>Thermoactinomyces</taxon>
    </lineage>
</organism>
<reference evidence="9 10" key="1">
    <citation type="submission" date="2020-07" db="EMBL/GenBank/DDBJ databases">
        <authorList>
            <person name="Feng H."/>
        </authorList>
    </citation>
    <scope>NUCLEOTIDE SEQUENCE [LARGE SCALE GENOMIC DNA]</scope>
    <source>
        <strain evidence="10">s-11</strain>
    </source>
</reference>
<protein>
    <submittedName>
        <fullName evidence="9">MFS transporter</fullName>
    </submittedName>
</protein>
<dbReference type="PROSITE" id="PS00216">
    <property type="entry name" value="SUGAR_TRANSPORT_1"/>
    <property type="match status" value="1"/>
</dbReference>
<comment type="caution">
    <text evidence="9">The sequence shown here is derived from an EMBL/GenBank/DDBJ whole genome shotgun (WGS) entry which is preliminary data.</text>
</comment>
<feature type="transmembrane region" description="Helical" evidence="7">
    <location>
        <begin position="135"/>
        <end position="156"/>
    </location>
</feature>
<keyword evidence="6 7" id="KW-0472">Membrane</keyword>
<keyword evidence="2" id="KW-0813">Transport</keyword>
<dbReference type="GO" id="GO:0005886">
    <property type="term" value="C:plasma membrane"/>
    <property type="evidence" value="ECO:0007669"/>
    <property type="project" value="UniProtKB-SubCell"/>
</dbReference>
<evidence type="ECO:0000256" key="3">
    <source>
        <dbReference type="ARBA" id="ARBA00022475"/>
    </source>
</evidence>
<feature type="transmembrane region" description="Helical" evidence="7">
    <location>
        <begin position="162"/>
        <end position="185"/>
    </location>
</feature>
<evidence type="ECO:0000256" key="6">
    <source>
        <dbReference type="ARBA" id="ARBA00023136"/>
    </source>
</evidence>
<dbReference type="InterPro" id="IPR011701">
    <property type="entry name" value="MFS"/>
</dbReference>
<evidence type="ECO:0000313" key="9">
    <source>
        <dbReference type="EMBL" id="MBA4541551.1"/>
    </source>
</evidence>
<comment type="subcellular location">
    <subcellularLocation>
        <location evidence="1">Cell membrane</location>
        <topology evidence="1">Multi-pass membrane protein</topology>
    </subcellularLocation>
</comment>
<dbReference type="Pfam" id="PF07690">
    <property type="entry name" value="MFS_1"/>
    <property type="match status" value="1"/>
</dbReference>
<feature type="transmembrane region" description="Helical" evidence="7">
    <location>
        <begin position="46"/>
        <end position="65"/>
    </location>
</feature>
<evidence type="ECO:0000313" key="10">
    <source>
        <dbReference type="Proteomes" id="UP000530514"/>
    </source>
</evidence>
<dbReference type="AlphaFoldDB" id="A0A7W1X7J4"/>
<feature type="domain" description="Major facilitator superfamily (MFS) profile" evidence="8">
    <location>
        <begin position="12"/>
        <end position="519"/>
    </location>
</feature>
<feature type="transmembrane region" description="Helical" evidence="7">
    <location>
        <begin position="267"/>
        <end position="290"/>
    </location>
</feature>
<evidence type="ECO:0000259" key="8">
    <source>
        <dbReference type="PROSITE" id="PS50850"/>
    </source>
</evidence>
<dbReference type="OrthoDB" id="9807274at2"/>